<dbReference type="AlphaFoldDB" id="A0AAD5LNB4"/>
<dbReference type="GO" id="GO:0098855">
    <property type="term" value="C:HCN channel complex"/>
    <property type="evidence" value="ECO:0007669"/>
    <property type="project" value="TreeGrafter"/>
</dbReference>
<dbReference type="Gene3D" id="2.60.120.10">
    <property type="entry name" value="Jelly Rolls"/>
    <property type="match status" value="1"/>
</dbReference>
<feature type="transmembrane region" description="Helical" evidence="2">
    <location>
        <begin position="526"/>
        <end position="552"/>
    </location>
</feature>
<comment type="caution">
    <text evidence="4">The sequence shown here is derived from an EMBL/GenBank/DDBJ whole genome shotgun (WGS) entry which is preliminary data.</text>
</comment>
<dbReference type="SUPFAM" id="SSF81324">
    <property type="entry name" value="Voltage-gated potassium channels"/>
    <property type="match status" value="1"/>
</dbReference>
<keyword evidence="5" id="KW-1185">Reference proteome</keyword>
<feature type="region of interest" description="Disordered" evidence="1">
    <location>
        <begin position="73"/>
        <end position="130"/>
    </location>
</feature>
<dbReference type="CDD" id="cd00038">
    <property type="entry name" value="CAP_ED"/>
    <property type="match status" value="1"/>
</dbReference>
<dbReference type="InterPro" id="IPR018488">
    <property type="entry name" value="cNMP-bd_CS"/>
</dbReference>
<feature type="domain" description="Cyclic nucleotide-binding" evidence="3">
    <location>
        <begin position="633"/>
        <end position="788"/>
    </location>
</feature>
<gene>
    <name evidence="4" type="ORF">P43SY_005192</name>
</gene>
<dbReference type="Pfam" id="PF00027">
    <property type="entry name" value="cNMP_binding"/>
    <property type="match status" value="1"/>
</dbReference>
<dbReference type="InterPro" id="IPR018490">
    <property type="entry name" value="cNMP-bd_dom_sf"/>
</dbReference>
<feature type="region of interest" description="Disordered" evidence="1">
    <location>
        <begin position="189"/>
        <end position="218"/>
    </location>
</feature>
<keyword evidence="2" id="KW-1133">Transmembrane helix</keyword>
<dbReference type="GO" id="GO:0005249">
    <property type="term" value="F:voltage-gated potassium channel activity"/>
    <property type="evidence" value="ECO:0007669"/>
    <property type="project" value="TreeGrafter"/>
</dbReference>
<feature type="compositionally biased region" description="Low complexity" evidence="1">
    <location>
        <begin position="197"/>
        <end position="207"/>
    </location>
</feature>
<dbReference type="PROSITE" id="PS50042">
    <property type="entry name" value="CNMP_BINDING_3"/>
    <property type="match status" value="1"/>
</dbReference>
<keyword evidence="2" id="KW-0812">Transmembrane</keyword>
<feature type="compositionally biased region" description="Pro residues" evidence="1">
    <location>
        <begin position="99"/>
        <end position="126"/>
    </location>
</feature>
<dbReference type="Gene3D" id="1.10.287.630">
    <property type="entry name" value="Helix hairpin bin"/>
    <property type="match status" value="1"/>
</dbReference>
<feature type="compositionally biased region" description="Polar residues" evidence="1">
    <location>
        <begin position="7"/>
        <end position="18"/>
    </location>
</feature>
<accession>A0AAD5LNB4</accession>
<organism evidence="4 5">
    <name type="scientific">Pythium insidiosum</name>
    <name type="common">Pythiosis disease agent</name>
    <dbReference type="NCBI Taxonomy" id="114742"/>
    <lineage>
        <taxon>Eukaryota</taxon>
        <taxon>Sar</taxon>
        <taxon>Stramenopiles</taxon>
        <taxon>Oomycota</taxon>
        <taxon>Peronosporomycetes</taxon>
        <taxon>Pythiales</taxon>
        <taxon>Pythiaceae</taxon>
        <taxon>Pythium</taxon>
    </lineage>
</organism>
<evidence type="ECO:0000259" key="3">
    <source>
        <dbReference type="PROSITE" id="PS50042"/>
    </source>
</evidence>
<keyword evidence="2" id="KW-0472">Membrane</keyword>
<name>A0AAD5LNB4_PYTIN</name>
<protein>
    <recommendedName>
        <fullName evidence="3">Cyclic nucleotide-binding domain-containing protein</fullName>
    </recommendedName>
</protein>
<dbReference type="EMBL" id="JAKCXM010000026">
    <property type="protein sequence ID" value="KAJ0406959.1"/>
    <property type="molecule type" value="Genomic_DNA"/>
</dbReference>
<evidence type="ECO:0000256" key="2">
    <source>
        <dbReference type="SAM" id="Phobius"/>
    </source>
</evidence>
<dbReference type="PROSITE" id="PS00889">
    <property type="entry name" value="CNMP_BINDING_2"/>
    <property type="match status" value="1"/>
</dbReference>
<dbReference type="Proteomes" id="UP001209570">
    <property type="component" value="Unassembled WGS sequence"/>
</dbReference>
<dbReference type="SUPFAM" id="SSF51206">
    <property type="entry name" value="cAMP-binding domain-like"/>
    <property type="match status" value="1"/>
</dbReference>
<feature type="region of interest" description="Disordered" evidence="1">
    <location>
        <begin position="1"/>
        <end position="38"/>
    </location>
</feature>
<feature type="transmembrane region" description="Helical" evidence="2">
    <location>
        <begin position="451"/>
        <end position="474"/>
    </location>
</feature>
<evidence type="ECO:0000256" key="1">
    <source>
        <dbReference type="SAM" id="MobiDB-lite"/>
    </source>
</evidence>
<dbReference type="InterPro" id="IPR051413">
    <property type="entry name" value="K/Na_HCN_channel"/>
</dbReference>
<dbReference type="InterPro" id="IPR014710">
    <property type="entry name" value="RmlC-like_jellyroll"/>
</dbReference>
<dbReference type="SMART" id="SM00100">
    <property type="entry name" value="cNMP"/>
    <property type="match status" value="1"/>
</dbReference>
<dbReference type="GO" id="GO:0003254">
    <property type="term" value="P:regulation of membrane depolarization"/>
    <property type="evidence" value="ECO:0007669"/>
    <property type="project" value="TreeGrafter"/>
</dbReference>
<dbReference type="InterPro" id="IPR000595">
    <property type="entry name" value="cNMP-bd_dom"/>
</dbReference>
<dbReference type="PANTHER" id="PTHR45689">
    <property type="entry name" value="I[[H]] CHANNEL, ISOFORM E"/>
    <property type="match status" value="1"/>
</dbReference>
<evidence type="ECO:0000313" key="5">
    <source>
        <dbReference type="Proteomes" id="UP001209570"/>
    </source>
</evidence>
<reference evidence="4" key="1">
    <citation type="submission" date="2021-12" db="EMBL/GenBank/DDBJ databases">
        <title>Prjna785345.</title>
        <authorList>
            <person name="Rujirawat T."/>
            <person name="Krajaejun T."/>
        </authorList>
    </citation>
    <scope>NUCLEOTIDE SEQUENCE</scope>
    <source>
        <strain evidence="4">Pi057C3</strain>
    </source>
</reference>
<dbReference type="PANTHER" id="PTHR45689:SF5">
    <property type="entry name" value="I[[H]] CHANNEL, ISOFORM E"/>
    <property type="match status" value="1"/>
</dbReference>
<proteinExistence type="predicted"/>
<dbReference type="Gene3D" id="1.10.287.70">
    <property type="match status" value="1"/>
</dbReference>
<dbReference type="GO" id="GO:0035725">
    <property type="term" value="P:sodium ion transmembrane transport"/>
    <property type="evidence" value="ECO:0007669"/>
    <property type="project" value="TreeGrafter"/>
</dbReference>
<evidence type="ECO:0000313" key="4">
    <source>
        <dbReference type="EMBL" id="KAJ0406959.1"/>
    </source>
</evidence>
<sequence>MLPLPESTEQQRLPSPASSRELGRRLSAPPRFRPMNRAHSLSSFRASLFEDDADGSAGRRSAGRSLAVVVPEDAMLGPQSQAPVTARICVETTPEKEPPPPQPKLQPKPTPPPQPQPKPQPQPQPPALDRDLVSTHVPSEVERSDVSSAFVSAIDPATYPHLGGSTVGLAAQAKSANHHAIVRRFQLRRVSEDDEPAAPSAPVPESDTSGEEPAGRSPRVSLFQQRFVKAAVIREFRKMRSTDNVLQQQQQQQHVTLAQAVGRRLARCRPGFWFGLAALSSACTTPFSPLGRVAQARAVIGGVTALLQAFYLPLGPVYVPQGCAATRWFNVAVDVVYALDFGVACNTAYVLRGHELETSRRRILARYMRSGAFFVDLAAALPLDLLLHDTQIEPRAADGTPHATLAAWGLLGESLTPTRFVRWAALLRALWVARVVRVTARWAYPRRRRQLVMLGIVLLLVLVTHYVACTWRWLLVRESESAGADTDSARQSVWHRYVDDLHVAVPLLLAQTSIADALPSASSSAQSVFCSAVGLLGCVLLAVVVADVGLLVQGAERATTQFVAKLERVAATMDALQLPPLLRRRIHEYFDHLWVEHRTLDGDLAWFTRELSHTLGLEVQLYKYMDLVLHVPFWRNCSADFVTQLMLRLEVRVYLPEDFIMREGEIGTELFLINRGVCELRSSPVADAAGPAPPAARRSSFSTAATSLATDSSSAAAAQQRSAQRNVRRLLPGHAFGEPALLLNYKRTATVRALTFVEMCVLHRRAFQEILVRYRDDRVEVLREMIFSCIEKKEQRFIPFPWEELVDQALAAQQGGAAPTHARLTPWEAANLLVEIINPTDLPDDSIIFGFRDVDSAHGAALRPARRSSTTTLVETRLAAIEEMQHQTLSRLLEIEKRLQTDTP</sequence>